<dbReference type="AlphaFoldDB" id="A0A7J6TXC9"/>
<keyword evidence="2" id="KW-1185">Reference proteome</keyword>
<organism evidence="1 2">
    <name type="scientific">Perkinsus olseni</name>
    <name type="common">Perkinsus atlanticus</name>
    <dbReference type="NCBI Taxonomy" id="32597"/>
    <lineage>
        <taxon>Eukaryota</taxon>
        <taxon>Sar</taxon>
        <taxon>Alveolata</taxon>
        <taxon>Perkinsozoa</taxon>
        <taxon>Perkinsea</taxon>
        <taxon>Perkinsida</taxon>
        <taxon>Perkinsidae</taxon>
        <taxon>Perkinsus</taxon>
    </lineage>
</organism>
<dbReference type="Proteomes" id="UP000553632">
    <property type="component" value="Unassembled WGS sequence"/>
</dbReference>
<protein>
    <submittedName>
        <fullName evidence="1">Uncharacterized protein</fullName>
    </submittedName>
</protein>
<comment type="caution">
    <text evidence="1">The sequence shown here is derived from an EMBL/GenBank/DDBJ whole genome shotgun (WGS) entry which is preliminary data.</text>
</comment>
<sequence length="154" mass="17200">VLCYRDKRLSRFYIDTPDEEGYSAKSAATMPVVLQVWKPSRAPTSTVAVSESKVEAGSSDGTQEKAPLYLRTWDKIVVADVPEGARSGVRPRQLVRVQVAVERDGAPVCMDRSTIKGIDSAELRGILWKTMKPVPSSRLFPDSWSRILNQEHLR</sequence>
<feature type="non-terminal residue" evidence="1">
    <location>
        <position position="154"/>
    </location>
</feature>
<accession>A0A7J6TXC9</accession>
<evidence type="ECO:0000313" key="2">
    <source>
        <dbReference type="Proteomes" id="UP000553632"/>
    </source>
</evidence>
<reference evidence="1 2" key="1">
    <citation type="submission" date="2020-04" db="EMBL/GenBank/DDBJ databases">
        <title>Perkinsus olseni comparative genomics.</title>
        <authorList>
            <person name="Bogema D.R."/>
        </authorList>
    </citation>
    <scope>NUCLEOTIDE SEQUENCE [LARGE SCALE GENOMIC DNA]</scope>
    <source>
        <strain evidence="1 2">ATCC PRA-207</strain>
    </source>
</reference>
<name>A0A7J6TXC9_PEROL</name>
<dbReference type="EMBL" id="JABANO010007995">
    <property type="protein sequence ID" value="KAF4749241.1"/>
    <property type="molecule type" value="Genomic_DNA"/>
</dbReference>
<proteinExistence type="predicted"/>
<gene>
    <name evidence="1" type="ORF">FOZ63_021761</name>
</gene>
<evidence type="ECO:0000313" key="1">
    <source>
        <dbReference type="EMBL" id="KAF4749241.1"/>
    </source>
</evidence>
<feature type="non-terminal residue" evidence="1">
    <location>
        <position position="1"/>
    </location>
</feature>